<keyword evidence="2" id="KW-0902">Two-component regulatory system</keyword>
<dbReference type="InterPro" id="IPR001867">
    <property type="entry name" value="OmpR/PhoB-type_DNA-bd"/>
</dbReference>
<dbReference type="GO" id="GO:0003677">
    <property type="term" value="F:DNA binding"/>
    <property type="evidence" value="ECO:0007669"/>
    <property type="project" value="UniProtKB-KW"/>
</dbReference>
<accession>A0A268EX06</accession>
<dbReference type="RefSeq" id="WP_095264893.1">
    <property type="nucleotide sequence ID" value="NZ_NPBY01000029.1"/>
</dbReference>
<feature type="modified residue" description="4-aspartylphosphate" evidence="6">
    <location>
        <position position="55"/>
    </location>
</feature>
<dbReference type="SUPFAM" id="SSF52172">
    <property type="entry name" value="CheY-like"/>
    <property type="match status" value="1"/>
</dbReference>
<dbReference type="EMBL" id="WOAA01000005">
    <property type="protein sequence ID" value="MUG66025.1"/>
    <property type="molecule type" value="Genomic_DNA"/>
</dbReference>
<keyword evidence="4" id="KW-0238">DNA-binding</keyword>
<dbReference type="AlphaFoldDB" id="A0A268EX06"/>
<dbReference type="SMART" id="SM00448">
    <property type="entry name" value="REC"/>
    <property type="match status" value="1"/>
</dbReference>
<dbReference type="SMART" id="SM01043">
    <property type="entry name" value="BTAD"/>
    <property type="match status" value="1"/>
</dbReference>
<sequence>MKVILVDDEPLALQYLERQLSKLDHLPIEVVGKYSDASEGRQEILSREVDIVFLDISLPELSGIELAEQLLERKPYLCIVFVTGYHEYAVHAFELNAVDYIVKPLQMDRLAKTMKRLQERIAMRGEEQPVQKRPLKMTMFRQVMIEHPEHEGQYTLLQWRTTKAQELFIYLLQHRGQLVRKSVLIDLLWPEFDMDKAYPQLYTAIYHIRKSLDSFNGRLQISNTTEGYVLNMEDIQLDVEIWEEWLAASPAISHQSIDKHIEILNLYTGDYLQEYDYWWAESERQRYKRMWLGLSYSLAEWYFDHNRMEEAIFSYSSITKQHPLEERAYYSLMQIYASLNNGAQVHMQYSQMSQILREEMNVEPSPYITEWYEQWKQGGGGIELAR</sequence>
<dbReference type="GO" id="GO:0000160">
    <property type="term" value="P:phosphorelay signal transduction system"/>
    <property type="evidence" value="ECO:0007669"/>
    <property type="project" value="UniProtKB-KW"/>
</dbReference>
<dbReference type="PROSITE" id="PS50110">
    <property type="entry name" value="RESPONSE_REGULATORY"/>
    <property type="match status" value="1"/>
</dbReference>
<reference evidence="8 11" key="2">
    <citation type="submission" date="2019-11" db="EMBL/GenBank/DDBJ databases">
        <title>Draft genome sequences of five Paenibacillus species of dairy origin.</title>
        <authorList>
            <person name="Olajide A.M."/>
            <person name="Chen S."/>
            <person name="Lapointe G."/>
        </authorList>
    </citation>
    <scope>NUCLEOTIDE SEQUENCE [LARGE SCALE GENOMIC DNA]</scope>
    <source>
        <strain evidence="8 11">3CS1</strain>
    </source>
</reference>
<dbReference type="PANTHER" id="PTHR35807">
    <property type="entry name" value="TRANSCRIPTIONAL REGULATOR REDD-RELATED"/>
    <property type="match status" value="1"/>
</dbReference>
<dbReference type="OrthoDB" id="3190595at2"/>
<dbReference type="InterPro" id="IPR011990">
    <property type="entry name" value="TPR-like_helical_dom_sf"/>
</dbReference>
<evidence type="ECO:0000259" key="7">
    <source>
        <dbReference type="PROSITE" id="PS50110"/>
    </source>
</evidence>
<dbReference type="SUPFAM" id="SSF48452">
    <property type="entry name" value="TPR-like"/>
    <property type="match status" value="1"/>
</dbReference>
<keyword evidence="11" id="KW-1185">Reference proteome</keyword>
<keyword evidence="5" id="KW-0804">Transcription</keyword>
<dbReference type="InterPro" id="IPR011006">
    <property type="entry name" value="CheY-like_superfamily"/>
</dbReference>
<dbReference type="Gene3D" id="3.40.50.2300">
    <property type="match status" value="1"/>
</dbReference>
<name>A0A268EX06_9BACL</name>
<dbReference type="InterPro" id="IPR005158">
    <property type="entry name" value="BTAD"/>
</dbReference>
<evidence type="ECO:0000313" key="10">
    <source>
        <dbReference type="Proteomes" id="UP000215596"/>
    </source>
</evidence>
<evidence type="ECO:0000313" key="8">
    <source>
        <dbReference type="EMBL" id="MUG66025.1"/>
    </source>
</evidence>
<reference evidence="9 10" key="1">
    <citation type="submission" date="2017-07" db="EMBL/GenBank/DDBJ databases">
        <title>Isolation and whole genome analysis of endospore-forming bacteria from heroin.</title>
        <authorList>
            <person name="Kalinowski J."/>
            <person name="Ahrens B."/>
            <person name="Al-Dilaimi A."/>
            <person name="Winkler A."/>
            <person name="Wibberg D."/>
            <person name="Schleenbecker U."/>
            <person name="Ruckert C."/>
            <person name="Wolfel R."/>
            <person name="Grass G."/>
        </authorList>
    </citation>
    <scope>NUCLEOTIDE SEQUENCE [LARGE SCALE GENOMIC DNA]</scope>
    <source>
        <strain evidence="9 10">7537-G1</strain>
    </source>
</reference>
<protein>
    <submittedName>
        <fullName evidence="8 9">Response regulator</fullName>
    </submittedName>
</protein>
<feature type="domain" description="Response regulatory" evidence="7">
    <location>
        <begin position="2"/>
        <end position="118"/>
    </location>
</feature>
<dbReference type="InterPro" id="IPR001789">
    <property type="entry name" value="Sig_transdc_resp-reg_receiver"/>
</dbReference>
<dbReference type="InterPro" id="IPR051677">
    <property type="entry name" value="AfsR-DnrI-RedD_regulator"/>
</dbReference>
<dbReference type="SMART" id="SM00862">
    <property type="entry name" value="Trans_reg_C"/>
    <property type="match status" value="1"/>
</dbReference>
<dbReference type="Gene3D" id="1.25.40.10">
    <property type="entry name" value="Tetratricopeptide repeat domain"/>
    <property type="match status" value="1"/>
</dbReference>
<dbReference type="GO" id="GO:0006355">
    <property type="term" value="P:regulation of DNA-templated transcription"/>
    <property type="evidence" value="ECO:0007669"/>
    <property type="project" value="InterPro"/>
</dbReference>
<evidence type="ECO:0000256" key="4">
    <source>
        <dbReference type="ARBA" id="ARBA00023125"/>
    </source>
</evidence>
<dbReference type="Pfam" id="PF03704">
    <property type="entry name" value="BTAD"/>
    <property type="match status" value="1"/>
</dbReference>
<proteinExistence type="inferred from homology"/>
<dbReference type="InterPro" id="IPR036388">
    <property type="entry name" value="WH-like_DNA-bd_sf"/>
</dbReference>
<dbReference type="Pfam" id="PF00072">
    <property type="entry name" value="Response_reg"/>
    <property type="match status" value="1"/>
</dbReference>
<dbReference type="Proteomes" id="UP000435177">
    <property type="component" value="Unassembled WGS sequence"/>
</dbReference>
<keyword evidence="6" id="KW-0597">Phosphoprotein</keyword>
<dbReference type="Gene3D" id="1.10.10.10">
    <property type="entry name" value="Winged helix-like DNA-binding domain superfamily/Winged helix DNA-binding domain"/>
    <property type="match status" value="1"/>
</dbReference>
<comment type="caution">
    <text evidence="9">The sequence shown here is derived from an EMBL/GenBank/DDBJ whole genome shotgun (WGS) entry which is preliminary data.</text>
</comment>
<comment type="similarity">
    <text evidence="1">Belongs to the AfsR/DnrI/RedD regulatory family.</text>
</comment>
<gene>
    <name evidence="9" type="ORF">CHH67_09295</name>
    <name evidence="8" type="ORF">GNP94_08365</name>
</gene>
<keyword evidence="3" id="KW-0805">Transcription regulation</keyword>
<evidence type="ECO:0000256" key="2">
    <source>
        <dbReference type="ARBA" id="ARBA00023012"/>
    </source>
</evidence>
<evidence type="ECO:0000256" key="3">
    <source>
        <dbReference type="ARBA" id="ARBA00023015"/>
    </source>
</evidence>
<evidence type="ECO:0000256" key="5">
    <source>
        <dbReference type="ARBA" id="ARBA00023163"/>
    </source>
</evidence>
<dbReference type="PANTHER" id="PTHR35807:SF2">
    <property type="entry name" value="TRANSCRIPTIONAL ACTIVATOR DOMAIN"/>
    <property type="match status" value="1"/>
</dbReference>
<dbReference type="EMBL" id="NPBY01000029">
    <property type="protein sequence ID" value="PAD77648.1"/>
    <property type="molecule type" value="Genomic_DNA"/>
</dbReference>
<dbReference type="SUPFAM" id="SSF46894">
    <property type="entry name" value="C-terminal effector domain of the bipartite response regulators"/>
    <property type="match status" value="1"/>
</dbReference>
<dbReference type="Proteomes" id="UP000215596">
    <property type="component" value="Unassembled WGS sequence"/>
</dbReference>
<evidence type="ECO:0000256" key="6">
    <source>
        <dbReference type="PROSITE-ProRule" id="PRU00169"/>
    </source>
</evidence>
<evidence type="ECO:0000313" key="11">
    <source>
        <dbReference type="Proteomes" id="UP000435177"/>
    </source>
</evidence>
<organism evidence="9 10">
    <name type="scientific">Paenibacillus campinasensis</name>
    <dbReference type="NCBI Taxonomy" id="66347"/>
    <lineage>
        <taxon>Bacteria</taxon>
        <taxon>Bacillati</taxon>
        <taxon>Bacillota</taxon>
        <taxon>Bacilli</taxon>
        <taxon>Bacillales</taxon>
        <taxon>Paenibacillaceae</taxon>
        <taxon>Paenibacillus</taxon>
    </lineage>
</organism>
<evidence type="ECO:0000313" key="9">
    <source>
        <dbReference type="EMBL" id="PAD77648.1"/>
    </source>
</evidence>
<dbReference type="InterPro" id="IPR016032">
    <property type="entry name" value="Sig_transdc_resp-reg_C-effctor"/>
</dbReference>
<evidence type="ECO:0000256" key="1">
    <source>
        <dbReference type="ARBA" id="ARBA00005820"/>
    </source>
</evidence>